<sequence length="101" mass="11051">MVSNVTEKFGDGHGGEPQKRTRKSCGATAQPQDDDGESRDECRRTTSRIVARTRGDGEARSPNNEPSDQRLVRMDDGGVASKRMTSNAMETQLLLGLETLQ</sequence>
<protein>
    <submittedName>
        <fullName evidence="2">Uncharacterized protein</fullName>
    </submittedName>
</protein>
<dbReference type="Proteomes" id="UP001420932">
    <property type="component" value="Unassembled WGS sequence"/>
</dbReference>
<keyword evidence="3" id="KW-1185">Reference proteome</keyword>
<dbReference type="EMBL" id="JBBNAF010000009">
    <property type="protein sequence ID" value="KAK9113769.1"/>
    <property type="molecule type" value="Genomic_DNA"/>
</dbReference>
<name>A0AAP0NPT0_9MAGN</name>
<accession>A0AAP0NPT0</accession>
<gene>
    <name evidence="2" type="ORF">Syun_020566</name>
</gene>
<feature type="region of interest" description="Disordered" evidence="1">
    <location>
        <begin position="1"/>
        <end position="77"/>
    </location>
</feature>
<reference evidence="2 3" key="1">
    <citation type="submission" date="2024-01" db="EMBL/GenBank/DDBJ databases">
        <title>Genome assemblies of Stephania.</title>
        <authorList>
            <person name="Yang L."/>
        </authorList>
    </citation>
    <scope>NUCLEOTIDE SEQUENCE [LARGE SCALE GENOMIC DNA]</scope>
    <source>
        <strain evidence="2">YNDBR</strain>
        <tissue evidence="2">Leaf</tissue>
    </source>
</reference>
<feature type="compositionally biased region" description="Basic and acidic residues" evidence="1">
    <location>
        <begin position="8"/>
        <end position="19"/>
    </location>
</feature>
<comment type="caution">
    <text evidence="2">The sequence shown here is derived from an EMBL/GenBank/DDBJ whole genome shotgun (WGS) entry which is preliminary data.</text>
</comment>
<organism evidence="2 3">
    <name type="scientific">Stephania yunnanensis</name>
    <dbReference type="NCBI Taxonomy" id="152371"/>
    <lineage>
        <taxon>Eukaryota</taxon>
        <taxon>Viridiplantae</taxon>
        <taxon>Streptophyta</taxon>
        <taxon>Embryophyta</taxon>
        <taxon>Tracheophyta</taxon>
        <taxon>Spermatophyta</taxon>
        <taxon>Magnoliopsida</taxon>
        <taxon>Ranunculales</taxon>
        <taxon>Menispermaceae</taxon>
        <taxon>Menispermoideae</taxon>
        <taxon>Cissampelideae</taxon>
        <taxon>Stephania</taxon>
    </lineage>
</organism>
<evidence type="ECO:0000313" key="2">
    <source>
        <dbReference type="EMBL" id="KAK9113769.1"/>
    </source>
</evidence>
<evidence type="ECO:0000256" key="1">
    <source>
        <dbReference type="SAM" id="MobiDB-lite"/>
    </source>
</evidence>
<evidence type="ECO:0000313" key="3">
    <source>
        <dbReference type="Proteomes" id="UP001420932"/>
    </source>
</evidence>
<feature type="compositionally biased region" description="Basic and acidic residues" evidence="1">
    <location>
        <begin position="67"/>
        <end position="76"/>
    </location>
</feature>
<proteinExistence type="predicted"/>
<dbReference type="AlphaFoldDB" id="A0AAP0NPT0"/>